<dbReference type="Proteomes" id="UP001062263">
    <property type="component" value="Chromosome"/>
</dbReference>
<feature type="transmembrane region" description="Helical" evidence="1">
    <location>
        <begin position="193"/>
        <end position="223"/>
    </location>
</feature>
<proteinExistence type="predicted"/>
<organism evidence="2 3">
    <name type="scientific">Akkermansia biwaensis</name>
    <dbReference type="NCBI Taxonomy" id="2946555"/>
    <lineage>
        <taxon>Bacteria</taxon>
        <taxon>Pseudomonadati</taxon>
        <taxon>Verrucomicrobiota</taxon>
        <taxon>Verrucomicrobiia</taxon>
        <taxon>Verrucomicrobiales</taxon>
        <taxon>Akkermansiaceae</taxon>
        <taxon>Akkermansia</taxon>
    </lineage>
</organism>
<feature type="transmembrane region" description="Helical" evidence="1">
    <location>
        <begin position="142"/>
        <end position="162"/>
    </location>
</feature>
<reference evidence="2" key="1">
    <citation type="submission" date="2022-06" db="EMBL/GenBank/DDBJ databases">
        <title>Akkermansia biwalacus sp. nov., an anaerobic mucin-degrading bacterium isolated from human intestine.</title>
        <authorList>
            <person name="Kobayashi Y."/>
            <person name="Inoue S."/>
            <person name="Kawahara T."/>
            <person name="Kohda N."/>
        </authorList>
    </citation>
    <scope>NUCLEOTIDE SEQUENCE</scope>
    <source>
        <strain evidence="2">WON2089</strain>
    </source>
</reference>
<feature type="transmembrane region" description="Helical" evidence="1">
    <location>
        <begin position="168"/>
        <end position="186"/>
    </location>
</feature>
<protein>
    <recommendedName>
        <fullName evidence="4">Glycosyltransferase RgtA/B/C/D-like domain-containing protein</fullName>
    </recommendedName>
</protein>
<feature type="transmembrane region" description="Helical" evidence="1">
    <location>
        <begin position="366"/>
        <end position="384"/>
    </location>
</feature>
<keyword evidence="3" id="KW-1185">Reference proteome</keyword>
<gene>
    <name evidence="2" type="ORF">Abiwalacus_16240</name>
</gene>
<evidence type="ECO:0000256" key="1">
    <source>
        <dbReference type="SAM" id="Phobius"/>
    </source>
</evidence>
<dbReference type="RefSeq" id="WP_215435844.1">
    <property type="nucleotide sequence ID" value="NZ_AP025943.1"/>
</dbReference>
<keyword evidence="1" id="KW-1133">Transmembrane helix</keyword>
<evidence type="ECO:0000313" key="2">
    <source>
        <dbReference type="EMBL" id="BDL44050.1"/>
    </source>
</evidence>
<feature type="transmembrane region" description="Helical" evidence="1">
    <location>
        <begin position="270"/>
        <end position="292"/>
    </location>
</feature>
<feature type="transmembrane region" description="Helical" evidence="1">
    <location>
        <begin position="229"/>
        <end position="249"/>
    </location>
</feature>
<feature type="transmembrane region" description="Helical" evidence="1">
    <location>
        <begin position="114"/>
        <end position="130"/>
    </location>
</feature>
<sequence length="526" mass="59603">MNTLAHYYRLIRNIMFGNDDLQGLGNKKKITTALFIISFIAIVISLIKVTQTVFSSPLNEYREMANVAAILNIRSGALFDMSHFPGSIYLYGLLQPWLLSFLPDSWDPIFLNRVASYSFMVIAFILFIIIQKRLFLLLNIPAAGKTLLATGLIYLNCLLSIAPSNMGPPNFLGMALTNAILLLSLYSFRGKTLLLAVLVAASFLTKQYFLFSLVYGALAFIFLENKHKWLKLSFFMVASVALVSLCFLLDETRYAILHHFVAQQPFRKTLPLFWIKLSQFVILLIPLFWIFYKQAIIDSTKPEQEKTAKPSPYFLFIISAFILAFLAIVKVGGHGGAIGLMYYVHILLTPACLCGSILLAKNQKNGLFTIAIALLALVAIQTTADINRTKKKHHWDNIAMIQKEMQEHGRQYVLGCPMTSFLEISLFRQASDPGQLEYYHTLNTSPGSFRELLGGVNAQNEQFQKQLIEDLNRKKYKVIYTDAISLLETQEIFNKELMKNYIRTGSYVISSKLAGKEVTRWVPRSM</sequence>
<keyword evidence="1" id="KW-0472">Membrane</keyword>
<keyword evidence="1" id="KW-0812">Transmembrane</keyword>
<evidence type="ECO:0008006" key="4">
    <source>
        <dbReference type="Google" id="ProtNLM"/>
    </source>
</evidence>
<name>A0ABM7ZHB5_9BACT</name>
<feature type="transmembrane region" description="Helical" evidence="1">
    <location>
        <begin position="340"/>
        <end position="360"/>
    </location>
</feature>
<feature type="transmembrane region" description="Helical" evidence="1">
    <location>
        <begin position="312"/>
        <end position="333"/>
    </location>
</feature>
<feature type="transmembrane region" description="Helical" evidence="1">
    <location>
        <begin position="30"/>
        <end position="50"/>
    </location>
</feature>
<evidence type="ECO:0000313" key="3">
    <source>
        <dbReference type="Proteomes" id="UP001062263"/>
    </source>
</evidence>
<accession>A0ABM7ZHB5</accession>
<dbReference type="EMBL" id="AP025943">
    <property type="protein sequence ID" value="BDL44050.1"/>
    <property type="molecule type" value="Genomic_DNA"/>
</dbReference>